<name>A0AAW1X812_RUBAR</name>
<evidence type="ECO:0000313" key="1">
    <source>
        <dbReference type="EMBL" id="KAK9932261.1"/>
    </source>
</evidence>
<gene>
    <name evidence="1" type="ORF">M0R45_019507</name>
</gene>
<sequence>MVGSTGCCGDGDAELGSRLGERGHGPVRWRRRQRCVIELRHENRSAVKSYGVRIGQRTGQLSRLGDLVLAADGHGELGFEFHDCGGEEDCHGFELWNCRGVAMVD</sequence>
<reference evidence="1 2" key="1">
    <citation type="journal article" date="2023" name="G3 (Bethesda)">
        <title>A chromosome-length genome assembly and annotation of blackberry (Rubus argutus, cv. 'Hillquist').</title>
        <authorList>
            <person name="Bruna T."/>
            <person name="Aryal R."/>
            <person name="Dudchenko O."/>
            <person name="Sargent D.J."/>
            <person name="Mead D."/>
            <person name="Buti M."/>
            <person name="Cavallini A."/>
            <person name="Hytonen T."/>
            <person name="Andres J."/>
            <person name="Pham M."/>
            <person name="Weisz D."/>
            <person name="Mascagni F."/>
            <person name="Usai G."/>
            <person name="Natali L."/>
            <person name="Bassil N."/>
            <person name="Fernandez G.E."/>
            <person name="Lomsadze A."/>
            <person name="Armour M."/>
            <person name="Olukolu B."/>
            <person name="Poorten T."/>
            <person name="Britton C."/>
            <person name="Davik J."/>
            <person name="Ashrafi H."/>
            <person name="Aiden E.L."/>
            <person name="Borodovsky M."/>
            <person name="Worthington M."/>
        </authorList>
    </citation>
    <scope>NUCLEOTIDE SEQUENCE [LARGE SCALE GENOMIC DNA]</scope>
    <source>
        <strain evidence="1">PI 553951</strain>
    </source>
</reference>
<organism evidence="1 2">
    <name type="scientific">Rubus argutus</name>
    <name type="common">Southern blackberry</name>
    <dbReference type="NCBI Taxonomy" id="59490"/>
    <lineage>
        <taxon>Eukaryota</taxon>
        <taxon>Viridiplantae</taxon>
        <taxon>Streptophyta</taxon>
        <taxon>Embryophyta</taxon>
        <taxon>Tracheophyta</taxon>
        <taxon>Spermatophyta</taxon>
        <taxon>Magnoliopsida</taxon>
        <taxon>eudicotyledons</taxon>
        <taxon>Gunneridae</taxon>
        <taxon>Pentapetalae</taxon>
        <taxon>rosids</taxon>
        <taxon>fabids</taxon>
        <taxon>Rosales</taxon>
        <taxon>Rosaceae</taxon>
        <taxon>Rosoideae</taxon>
        <taxon>Rosoideae incertae sedis</taxon>
        <taxon>Rubus</taxon>
    </lineage>
</organism>
<protein>
    <submittedName>
        <fullName evidence="1">Uncharacterized protein</fullName>
    </submittedName>
</protein>
<keyword evidence="2" id="KW-1185">Reference proteome</keyword>
<comment type="caution">
    <text evidence="1">The sequence shown here is derived from an EMBL/GenBank/DDBJ whole genome shotgun (WGS) entry which is preliminary data.</text>
</comment>
<evidence type="ECO:0000313" key="2">
    <source>
        <dbReference type="Proteomes" id="UP001457282"/>
    </source>
</evidence>
<proteinExistence type="predicted"/>
<dbReference type="EMBL" id="JBEDUW010000004">
    <property type="protein sequence ID" value="KAK9932261.1"/>
    <property type="molecule type" value="Genomic_DNA"/>
</dbReference>
<dbReference type="AlphaFoldDB" id="A0AAW1X812"/>
<dbReference type="Proteomes" id="UP001457282">
    <property type="component" value="Unassembled WGS sequence"/>
</dbReference>
<accession>A0AAW1X812</accession>